<feature type="repeat" description="TPR" evidence="14">
    <location>
        <begin position="66"/>
        <end position="99"/>
    </location>
</feature>
<feature type="compositionally biased region" description="Basic residues" evidence="15">
    <location>
        <begin position="954"/>
        <end position="963"/>
    </location>
</feature>
<keyword evidence="10" id="KW-0539">Nucleus</keyword>
<comment type="cofactor">
    <cofactor evidence="1">
        <name>Fe(2+)</name>
        <dbReference type="ChEBI" id="CHEBI:29033"/>
    </cofactor>
</comment>
<feature type="compositionally biased region" description="Polar residues" evidence="15">
    <location>
        <begin position="426"/>
        <end position="441"/>
    </location>
</feature>
<evidence type="ECO:0000313" key="18">
    <source>
        <dbReference type="Proteomes" id="UP000015104"/>
    </source>
</evidence>
<dbReference type="Proteomes" id="UP000015104">
    <property type="component" value="Unassembled WGS sequence"/>
</dbReference>
<dbReference type="OrthoDB" id="418911at2759"/>
<dbReference type="AlphaFoldDB" id="T1KSW7"/>
<evidence type="ECO:0000256" key="6">
    <source>
        <dbReference type="ARBA" id="ARBA00022853"/>
    </source>
</evidence>
<feature type="region of interest" description="Disordered" evidence="15">
    <location>
        <begin position="931"/>
        <end position="963"/>
    </location>
</feature>
<feature type="compositionally biased region" description="Low complexity" evidence="15">
    <location>
        <begin position="604"/>
        <end position="614"/>
    </location>
</feature>
<dbReference type="KEGG" id="tut:107366987"/>
<feature type="repeat" description="TPR" evidence="14">
    <location>
        <begin position="325"/>
        <end position="358"/>
    </location>
</feature>
<dbReference type="Gene3D" id="2.60.120.650">
    <property type="entry name" value="Cupin"/>
    <property type="match status" value="1"/>
</dbReference>
<evidence type="ECO:0000256" key="10">
    <source>
        <dbReference type="ARBA" id="ARBA00023242"/>
    </source>
</evidence>
<dbReference type="GO" id="GO:0000978">
    <property type="term" value="F:RNA polymerase II cis-regulatory region sequence-specific DNA binding"/>
    <property type="evidence" value="ECO:0007669"/>
    <property type="project" value="TreeGrafter"/>
</dbReference>
<dbReference type="InterPro" id="IPR046941">
    <property type="entry name" value="KDM6_GATAL_sf"/>
</dbReference>
<dbReference type="PROSITE" id="PS50005">
    <property type="entry name" value="TPR"/>
    <property type="match status" value="4"/>
</dbReference>
<keyword evidence="18" id="KW-1185">Reference proteome</keyword>
<evidence type="ECO:0000256" key="12">
    <source>
        <dbReference type="ARBA" id="ARBA00034525"/>
    </source>
</evidence>
<keyword evidence="3" id="KW-0597">Phosphoprotein</keyword>
<feature type="compositionally biased region" description="Polar residues" evidence="15">
    <location>
        <begin position="508"/>
        <end position="528"/>
    </location>
</feature>
<accession>T1KSW7</accession>
<keyword evidence="6" id="KW-0156">Chromatin regulator</keyword>
<evidence type="ECO:0000256" key="7">
    <source>
        <dbReference type="ARBA" id="ARBA00022964"/>
    </source>
</evidence>
<evidence type="ECO:0000256" key="4">
    <source>
        <dbReference type="ARBA" id="ARBA00022723"/>
    </source>
</evidence>
<evidence type="ECO:0000256" key="8">
    <source>
        <dbReference type="ARBA" id="ARBA00023002"/>
    </source>
</evidence>
<dbReference type="InterPro" id="IPR019734">
    <property type="entry name" value="TPR_rpt"/>
</dbReference>
<feature type="compositionally biased region" description="Low complexity" evidence="15">
    <location>
        <begin position="724"/>
        <end position="740"/>
    </location>
</feature>
<feature type="compositionally biased region" description="Low complexity" evidence="15">
    <location>
        <begin position="631"/>
        <end position="645"/>
    </location>
</feature>
<dbReference type="InterPro" id="IPR003347">
    <property type="entry name" value="JmjC_dom"/>
</dbReference>
<organism evidence="17 18">
    <name type="scientific">Tetranychus urticae</name>
    <name type="common">Two-spotted spider mite</name>
    <dbReference type="NCBI Taxonomy" id="32264"/>
    <lineage>
        <taxon>Eukaryota</taxon>
        <taxon>Metazoa</taxon>
        <taxon>Ecdysozoa</taxon>
        <taxon>Arthropoda</taxon>
        <taxon>Chelicerata</taxon>
        <taxon>Arachnida</taxon>
        <taxon>Acari</taxon>
        <taxon>Acariformes</taxon>
        <taxon>Trombidiformes</taxon>
        <taxon>Prostigmata</taxon>
        <taxon>Eleutherengona</taxon>
        <taxon>Raphignathae</taxon>
        <taxon>Tetranychoidea</taxon>
        <taxon>Tetranychidae</taxon>
        <taxon>Tetranychus</taxon>
    </lineage>
</organism>
<feature type="repeat" description="TPR" evidence="14">
    <location>
        <begin position="103"/>
        <end position="136"/>
    </location>
</feature>
<keyword evidence="4" id="KW-0479">Metal-binding</keyword>
<feature type="region of interest" description="Disordered" evidence="15">
    <location>
        <begin position="508"/>
        <end position="649"/>
    </location>
</feature>
<dbReference type="STRING" id="32264.T1KSW7"/>
<sequence length="1277" mass="143879">MGLTKDEIAILSSIDSTDYGFVDVPSNSKLEALLNKGIEALESFIKTSLTRDGDTDDGSTSNTIDSRVYAKLGHYHLLLKNYPKAMSAYQRYYQINYDNYQNLEALYGLGLVYFHYNAYRWAIKAFRQILYFNPSFYPSNELHIRLGVIFKILCDYNSSLKHFQIALADSRPSTLSKVQIKFHIAHLYEVQGKHKLAKECYEKLLSDKTVTGELRSDVQKQLGWMYHIVDSFGDKHTRQSLAISYLESASKGEFSSRQSSYFLGRCYSSLGHVHEAFKSYRACVDKNDLDADTWCSIGVLYQQQNQLIDALQAYICSVQIDKSHTTAWTNLGILYESVNQPQDALKCFMNAIKGRGSVSSTLNERIKFLQNQLANAPPNNSQSLQRLLSIENAWNLPISSQEIATRQNSVQRPNQDISSAYDPHHTLNQSKRQRMESTNSIKKPEGYPPNNSGDVPFSGPTANSVTMTAQQISLMNYLQKNQNSLQPQDKALLAQLQHQYRLFTSQVSYKPQQNQSQPDKVNDSSLASGNIGANINNNNNNNNNHINYNSDSSLSNNNPSRPLSSGPDCPTGQINLNNTTSPTNNNSTLTNRTHSDLDNKSGCNSANQNNSNSNLTGGDTNSPIKMDTAFNSDTSTNTTTTTTSSIPLTPSLGLSENDLRALLAPKNSATISIAENLIAEFGLNGKHRTTPLNNNINSSSNKKEIDSISCQTQTLTANSNCVVNRRNSSSSDIDSSTNESSIHHSRSSTNNKWDHFSNSSHNSNYSQPIRLSIDMTASRALEACKGYGRSGRIDSNLLSDDPRPPSPIEAPYPPLPKDKLLPQTPSVFLENKKDAFSTQLQEFCLAHPIAVVRGLASVLKLDLGLFSTKTLVEANPDHLIEVRTQLLQLSDENWDPEKRQMVWRCESHRSHMTIARYAHYQASSFQESLRDEQDKTPGILRDSDSDSNSSATSKMRRGKKTRPFKTIKFGTNVDLSDDKKWRPQLQELMKLPAFARVVSAGNMLSHVGHVILGMNTVQLYMKVPGCRTPGHQENNNFCSVNINIGPGDCEWFGVPEEYWGAINSLCQKNNLSYLHGSWWPILEDLFAENIPVYRFLQRPGDMVWVNAGTVHWVQAVGWCNNIAWNVGPLTSVQYQLAVERYEWNKLENFKSIVPVIHLTWNLAKNLKVSEKELFKKMKICLLRSLKCCQMIMDFVEACGREIRWHGRSKNEAAHYCVNCEVEVFNILFVREMDKKHVVHCVDCARKASPNLEDFVILEEYKIEELMEVFDDFQLHAR</sequence>
<evidence type="ECO:0000256" key="9">
    <source>
        <dbReference type="ARBA" id="ARBA00023004"/>
    </source>
</evidence>
<comment type="similarity">
    <text evidence="11">Belongs to the UTX family.</text>
</comment>
<dbReference type="GO" id="GO:0071558">
    <property type="term" value="F:histone H3K27me2/H3K27me3 demethylase activity"/>
    <property type="evidence" value="ECO:0007669"/>
    <property type="project" value="UniProtKB-EC"/>
</dbReference>
<dbReference type="SMART" id="SM00028">
    <property type="entry name" value="TPR"/>
    <property type="match status" value="7"/>
</dbReference>
<dbReference type="PANTHER" id="PTHR14017:SF1">
    <property type="entry name" value="LD02225P"/>
    <property type="match status" value="1"/>
</dbReference>
<feature type="region of interest" description="Disordered" evidence="15">
    <location>
        <begin position="405"/>
        <end position="462"/>
    </location>
</feature>
<feature type="domain" description="JmjC" evidence="16">
    <location>
        <begin position="980"/>
        <end position="1143"/>
    </location>
</feature>
<dbReference type="SMART" id="SM00558">
    <property type="entry name" value="JmjC"/>
    <property type="match status" value="1"/>
</dbReference>
<dbReference type="InterPro" id="IPR011990">
    <property type="entry name" value="TPR-like_helical_dom_sf"/>
</dbReference>
<dbReference type="GO" id="GO:0044666">
    <property type="term" value="C:MLL3/4 complex"/>
    <property type="evidence" value="ECO:0007669"/>
    <property type="project" value="TreeGrafter"/>
</dbReference>
<dbReference type="PANTHER" id="PTHR14017">
    <property type="entry name" value="LYSINE-SPECIFIC DEMETHYLASE"/>
    <property type="match status" value="1"/>
</dbReference>
<keyword evidence="5" id="KW-0862">Zinc</keyword>
<evidence type="ECO:0000256" key="2">
    <source>
        <dbReference type="ARBA" id="ARBA00004123"/>
    </source>
</evidence>
<evidence type="ECO:0000256" key="14">
    <source>
        <dbReference type="PROSITE-ProRule" id="PRU00339"/>
    </source>
</evidence>
<feature type="repeat" description="TPR" evidence="14">
    <location>
        <begin position="291"/>
        <end position="324"/>
    </location>
</feature>
<dbReference type="PROSITE" id="PS51184">
    <property type="entry name" value="JMJC"/>
    <property type="match status" value="1"/>
</dbReference>
<dbReference type="Gene3D" id="2.10.110.20">
    <property type="match status" value="1"/>
</dbReference>
<dbReference type="OMA" id="AGMPYKS"/>
<evidence type="ECO:0000256" key="15">
    <source>
        <dbReference type="SAM" id="MobiDB-lite"/>
    </source>
</evidence>
<evidence type="ECO:0000256" key="5">
    <source>
        <dbReference type="ARBA" id="ARBA00022833"/>
    </source>
</evidence>
<name>T1KSW7_TETUR</name>
<keyword evidence="8" id="KW-0560">Oxidoreductase</keyword>
<comment type="subcellular location">
    <subcellularLocation>
        <location evidence="2">Nucleus</location>
    </subcellularLocation>
</comment>
<dbReference type="InterPro" id="IPR048560">
    <property type="entry name" value="KDM6A_B-like_GATAL"/>
</dbReference>
<dbReference type="Gene3D" id="1.25.40.10">
    <property type="entry name" value="Tetratricopeptide repeat domain"/>
    <property type="match status" value="2"/>
</dbReference>
<comment type="catalytic activity">
    <reaction evidence="13">
        <text>N(6),N(6),N(6)-trimethyl-L-lysyl(27)-[histone H3] + 2 2-oxoglutarate + 2 O2 = N(6)-methyl-L-lysyl(27)-[histone H3] + 2 formaldehyde + 2 succinate + 2 CO2</text>
        <dbReference type="Rhea" id="RHEA:60224"/>
        <dbReference type="Rhea" id="RHEA-COMP:15535"/>
        <dbReference type="Rhea" id="RHEA-COMP:15544"/>
        <dbReference type="ChEBI" id="CHEBI:15379"/>
        <dbReference type="ChEBI" id="CHEBI:16526"/>
        <dbReference type="ChEBI" id="CHEBI:16810"/>
        <dbReference type="ChEBI" id="CHEBI:16842"/>
        <dbReference type="ChEBI" id="CHEBI:30031"/>
        <dbReference type="ChEBI" id="CHEBI:61929"/>
        <dbReference type="ChEBI" id="CHEBI:61961"/>
        <dbReference type="EC" id="1.14.11.68"/>
    </reaction>
</comment>
<evidence type="ECO:0000256" key="13">
    <source>
        <dbReference type="ARBA" id="ARBA00048695"/>
    </source>
</evidence>
<dbReference type="Pfam" id="PF21322">
    <property type="entry name" value="KDM6_C-hel"/>
    <property type="match status" value="1"/>
</dbReference>
<dbReference type="InterPro" id="IPR048562">
    <property type="entry name" value="KDM6A_B-like_C-hel"/>
</dbReference>
<dbReference type="HOGENOM" id="CLU_710446_0_0_1"/>
<protein>
    <recommendedName>
        <fullName evidence="12">[histone H3]-trimethyl-L-lysine(27) demethylase</fullName>
        <ecNumber evidence="12">1.14.11.68</ecNumber>
    </recommendedName>
</protein>
<feature type="compositionally biased region" description="Polar residues" evidence="15">
    <location>
        <begin position="405"/>
        <end position="418"/>
    </location>
</feature>
<reference evidence="17" key="2">
    <citation type="submission" date="2015-06" db="UniProtKB">
        <authorList>
            <consortium name="EnsemblMetazoa"/>
        </authorList>
    </citation>
    <scope>IDENTIFICATION</scope>
</reference>
<dbReference type="Pfam" id="PF21326">
    <property type="entry name" value="KDM6_GATAL"/>
    <property type="match status" value="1"/>
</dbReference>
<dbReference type="SUPFAM" id="SSF48452">
    <property type="entry name" value="TPR-like"/>
    <property type="match status" value="2"/>
</dbReference>
<feature type="region of interest" description="Disordered" evidence="15">
    <location>
        <begin position="792"/>
        <end position="819"/>
    </location>
</feature>
<keyword evidence="9" id="KW-0408">Iron</keyword>
<dbReference type="GO" id="GO:0046872">
    <property type="term" value="F:metal ion binding"/>
    <property type="evidence" value="ECO:0007669"/>
    <property type="project" value="UniProtKB-KW"/>
</dbReference>
<proteinExistence type="inferred from homology"/>
<evidence type="ECO:0000256" key="3">
    <source>
        <dbReference type="ARBA" id="ARBA00022553"/>
    </source>
</evidence>
<feature type="compositionally biased region" description="Pro residues" evidence="15">
    <location>
        <begin position="804"/>
        <end position="815"/>
    </location>
</feature>
<dbReference type="EMBL" id="CAEY01000511">
    <property type="status" value="NOT_ANNOTATED_CDS"/>
    <property type="molecule type" value="Genomic_DNA"/>
</dbReference>
<feature type="compositionally biased region" description="Low complexity" evidence="15">
    <location>
        <begin position="575"/>
        <end position="591"/>
    </location>
</feature>
<dbReference type="GO" id="GO:0031490">
    <property type="term" value="F:chromatin DNA binding"/>
    <property type="evidence" value="ECO:0007669"/>
    <property type="project" value="TreeGrafter"/>
</dbReference>
<dbReference type="FunFam" id="1.20.58.1370:FF:000001">
    <property type="entry name" value="lysine-specific demethylase 6A isoform X2"/>
    <property type="match status" value="1"/>
</dbReference>
<reference evidence="18" key="1">
    <citation type="submission" date="2011-08" db="EMBL/GenBank/DDBJ databases">
        <authorList>
            <person name="Rombauts S."/>
        </authorList>
    </citation>
    <scope>NUCLEOTIDE SEQUENCE</scope>
    <source>
        <strain evidence="18">London</strain>
    </source>
</reference>
<dbReference type="SUPFAM" id="SSF51197">
    <property type="entry name" value="Clavaminate synthase-like"/>
    <property type="match status" value="1"/>
</dbReference>
<keyword evidence="14" id="KW-0802">TPR repeat</keyword>
<feature type="compositionally biased region" description="Low complexity" evidence="15">
    <location>
        <begin position="530"/>
        <end position="565"/>
    </location>
</feature>
<dbReference type="Pfam" id="PF13181">
    <property type="entry name" value="TPR_8"/>
    <property type="match status" value="2"/>
</dbReference>
<dbReference type="Pfam" id="PF02373">
    <property type="entry name" value="JmjC"/>
    <property type="match status" value="1"/>
</dbReference>
<dbReference type="EC" id="1.14.11.68" evidence="12"/>
<feature type="region of interest" description="Disordered" evidence="15">
    <location>
        <begin position="724"/>
        <end position="764"/>
    </location>
</feature>
<gene>
    <name evidence="17" type="primary">107366987</name>
</gene>
<dbReference type="GO" id="GO:0010468">
    <property type="term" value="P:regulation of gene expression"/>
    <property type="evidence" value="ECO:0007669"/>
    <property type="project" value="TreeGrafter"/>
</dbReference>
<evidence type="ECO:0000313" key="17">
    <source>
        <dbReference type="EnsemblMetazoa" id="tetur20g01090.1"/>
    </source>
</evidence>
<evidence type="ECO:0000259" key="16">
    <source>
        <dbReference type="PROSITE" id="PS51184"/>
    </source>
</evidence>
<evidence type="ECO:0000256" key="1">
    <source>
        <dbReference type="ARBA" id="ARBA00001954"/>
    </source>
</evidence>
<dbReference type="Gene3D" id="1.20.58.1370">
    <property type="match status" value="1"/>
</dbReference>
<dbReference type="EnsemblMetazoa" id="tetur20g01090.1">
    <property type="protein sequence ID" value="tetur20g01090.1"/>
    <property type="gene ID" value="tetur20g01090"/>
</dbReference>
<dbReference type="InterPro" id="IPR051630">
    <property type="entry name" value="Corepressor-Demethylase"/>
</dbReference>
<dbReference type="FunFam" id="2.10.110.20:FF:000001">
    <property type="entry name" value="lysine-specific demethylase 6A isoform X2"/>
    <property type="match status" value="1"/>
</dbReference>
<evidence type="ECO:0000256" key="11">
    <source>
        <dbReference type="ARBA" id="ARBA00034483"/>
    </source>
</evidence>
<keyword evidence="7" id="KW-0223">Dioxygenase</keyword>
<dbReference type="eggNOG" id="KOG1246">
    <property type="taxonomic scope" value="Eukaryota"/>
</dbReference>